<organism evidence="9 10">
    <name type="scientific">Stachybotrys elegans</name>
    <dbReference type="NCBI Taxonomy" id="80388"/>
    <lineage>
        <taxon>Eukaryota</taxon>
        <taxon>Fungi</taxon>
        <taxon>Dikarya</taxon>
        <taxon>Ascomycota</taxon>
        <taxon>Pezizomycotina</taxon>
        <taxon>Sordariomycetes</taxon>
        <taxon>Hypocreomycetidae</taxon>
        <taxon>Hypocreales</taxon>
        <taxon>Stachybotryaceae</taxon>
        <taxon>Stachybotrys</taxon>
    </lineage>
</organism>
<evidence type="ECO:0000313" key="9">
    <source>
        <dbReference type="EMBL" id="KAH7309707.1"/>
    </source>
</evidence>
<dbReference type="Pfam" id="PF00331">
    <property type="entry name" value="Glyco_hydro_10"/>
    <property type="match status" value="1"/>
</dbReference>
<comment type="catalytic activity">
    <reaction evidence="7">
        <text>Endohydrolysis of (1-&gt;4)-beta-D-xylosidic linkages in xylans.</text>
        <dbReference type="EC" id="3.2.1.8"/>
    </reaction>
</comment>
<gene>
    <name evidence="9" type="ORF">B0I35DRAFT_379250</name>
</gene>
<dbReference type="GO" id="GO:0000272">
    <property type="term" value="P:polysaccharide catabolic process"/>
    <property type="evidence" value="ECO:0007669"/>
    <property type="project" value="UniProtKB-KW"/>
</dbReference>
<dbReference type="GO" id="GO:0031176">
    <property type="term" value="F:endo-1,4-beta-xylanase activity"/>
    <property type="evidence" value="ECO:0007669"/>
    <property type="project" value="UniProtKB-EC"/>
</dbReference>
<evidence type="ECO:0000256" key="4">
    <source>
        <dbReference type="ARBA" id="ARBA00023277"/>
    </source>
</evidence>
<evidence type="ECO:0000313" key="10">
    <source>
        <dbReference type="Proteomes" id="UP000813444"/>
    </source>
</evidence>
<evidence type="ECO:0000259" key="8">
    <source>
        <dbReference type="PROSITE" id="PS51760"/>
    </source>
</evidence>
<dbReference type="InterPro" id="IPR044846">
    <property type="entry name" value="GH10"/>
</dbReference>
<sequence>MDPELAAARANITEREPSLEERQASVSLHDLWVSRGNVYFGVATDQNLLTTGRNAAIIQRNFGQVTPENSMKMDALQPNRGQFNWARADYLVNWARQNNKMVRGHTLIWHSQLPAWVNNIRDANTLREVIRTHVTTVVSRYRGRVQHWDVVNEIFNEDGTLRRSVYSNLLGEEFVRIAFQAARAADPSAALYINDYNLDRAGYGKVNGMRYYVDKWIREGVPIDGIGTQTHLSAGAGSAVRGALDQLATAPVRELAITELDIAGASTTDYTNVVGACWSVQKCWGVTVWGVADRDSWRPGSNPLLFDGNYNPKAAYNALVQLLTR</sequence>
<comment type="similarity">
    <text evidence="1 7">Belongs to the glycosyl hydrolase 10 (cellulase F) family.</text>
</comment>
<dbReference type="Gene3D" id="3.20.20.80">
    <property type="entry name" value="Glycosidases"/>
    <property type="match status" value="1"/>
</dbReference>
<dbReference type="EMBL" id="JAGPNK010000013">
    <property type="protein sequence ID" value="KAH7309707.1"/>
    <property type="molecule type" value="Genomic_DNA"/>
</dbReference>
<dbReference type="AlphaFoldDB" id="A0A8K0WNQ4"/>
<dbReference type="PANTHER" id="PTHR31490">
    <property type="entry name" value="GLYCOSYL HYDROLASE"/>
    <property type="match status" value="1"/>
</dbReference>
<evidence type="ECO:0000256" key="5">
    <source>
        <dbReference type="ARBA" id="ARBA00023295"/>
    </source>
</evidence>
<evidence type="ECO:0000256" key="3">
    <source>
        <dbReference type="ARBA" id="ARBA00022801"/>
    </source>
</evidence>
<keyword evidence="6 7" id="KW-0624">Polysaccharide degradation</keyword>
<dbReference type="OrthoDB" id="3055998at2759"/>
<feature type="domain" description="GH10" evidence="8">
    <location>
        <begin position="22"/>
        <end position="322"/>
    </location>
</feature>
<keyword evidence="10" id="KW-1185">Reference proteome</keyword>
<dbReference type="Proteomes" id="UP000813444">
    <property type="component" value="Unassembled WGS sequence"/>
</dbReference>
<evidence type="ECO:0000256" key="6">
    <source>
        <dbReference type="ARBA" id="ARBA00023326"/>
    </source>
</evidence>
<reference evidence="9" key="1">
    <citation type="journal article" date="2021" name="Nat. Commun.">
        <title>Genetic determinants of endophytism in the Arabidopsis root mycobiome.</title>
        <authorList>
            <person name="Mesny F."/>
            <person name="Miyauchi S."/>
            <person name="Thiergart T."/>
            <person name="Pickel B."/>
            <person name="Atanasova L."/>
            <person name="Karlsson M."/>
            <person name="Huettel B."/>
            <person name="Barry K.W."/>
            <person name="Haridas S."/>
            <person name="Chen C."/>
            <person name="Bauer D."/>
            <person name="Andreopoulos W."/>
            <person name="Pangilinan J."/>
            <person name="LaButti K."/>
            <person name="Riley R."/>
            <person name="Lipzen A."/>
            <person name="Clum A."/>
            <person name="Drula E."/>
            <person name="Henrissat B."/>
            <person name="Kohler A."/>
            <person name="Grigoriev I.V."/>
            <person name="Martin F.M."/>
            <person name="Hacquard S."/>
        </authorList>
    </citation>
    <scope>NUCLEOTIDE SEQUENCE</scope>
    <source>
        <strain evidence="9">MPI-CAGE-CH-0235</strain>
    </source>
</reference>
<keyword evidence="3 7" id="KW-0378">Hydrolase</keyword>
<dbReference type="SMART" id="SM00633">
    <property type="entry name" value="Glyco_10"/>
    <property type="match status" value="1"/>
</dbReference>
<dbReference type="PROSITE" id="PS51760">
    <property type="entry name" value="GH10_2"/>
    <property type="match status" value="1"/>
</dbReference>
<evidence type="ECO:0000256" key="1">
    <source>
        <dbReference type="ARBA" id="ARBA00007495"/>
    </source>
</evidence>
<keyword evidence="2" id="KW-0732">Signal</keyword>
<accession>A0A8K0WNQ4</accession>
<evidence type="ECO:0000256" key="2">
    <source>
        <dbReference type="ARBA" id="ARBA00022729"/>
    </source>
</evidence>
<dbReference type="InterPro" id="IPR001000">
    <property type="entry name" value="GH10_dom"/>
</dbReference>
<keyword evidence="5 7" id="KW-0326">Glycosidase</keyword>
<comment type="caution">
    <text evidence="9">The sequence shown here is derived from an EMBL/GenBank/DDBJ whole genome shotgun (WGS) entry which is preliminary data.</text>
</comment>
<dbReference type="InterPro" id="IPR017853">
    <property type="entry name" value="GH"/>
</dbReference>
<dbReference type="PANTHER" id="PTHR31490:SF76">
    <property type="entry name" value="ENDO-1,4-BETA-XYLANASE C"/>
    <property type="match status" value="1"/>
</dbReference>
<protein>
    <recommendedName>
        <fullName evidence="7">Beta-xylanase</fullName>
        <ecNumber evidence="7">3.2.1.8</ecNumber>
    </recommendedName>
</protein>
<dbReference type="EC" id="3.2.1.8" evidence="7"/>
<evidence type="ECO:0000256" key="7">
    <source>
        <dbReference type="RuleBase" id="RU361174"/>
    </source>
</evidence>
<proteinExistence type="inferred from homology"/>
<keyword evidence="4 7" id="KW-0119">Carbohydrate metabolism</keyword>
<dbReference type="SUPFAM" id="SSF51445">
    <property type="entry name" value="(Trans)glycosidases"/>
    <property type="match status" value="1"/>
</dbReference>
<dbReference type="PRINTS" id="PR00134">
    <property type="entry name" value="GLHYDRLASE10"/>
</dbReference>
<name>A0A8K0WNQ4_9HYPO</name>